<proteinExistence type="predicted"/>
<evidence type="ECO:0000313" key="2">
    <source>
        <dbReference type="Proteomes" id="UP000034400"/>
    </source>
</evidence>
<evidence type="ECO:0000313" key="1">
    <source>
        <dbReference type="EMBL" id="KKL32329.1"/>
    </source>
</evidence>
<comment type="caution">
    <text evidence="1">The sequence shown here is derived from an EMBL/GenBank/DDBJ whole genome shotgun (WGS) entry which is preliminary data.</text>
</comment>
<dbReference type="AlphaFoldDB" id="A0ABD4AKM7"/>
<dbReference type="EMBL" id="LASD01000013">
    <property type="protein sequence ID" value="KKL32329.1"/>
    <property type="molecule type" value="Genomic_DNA"/>
</dbReference>
<reference evidence="1 2" key="1">
    <citation type="submission" date="2015-03" db="EMBL/GenBank/DDBJ databases">
        <title>Draft genome sequences of the Burkholderia contaminans strains LMG 23361 and FFH2055 and Burkholderia cenocepacia K56-2.</title>
        <authorList>
            <person name="Bloodworth R.A."/>
            <person name="Selin C."/>
            <person name="Lopez De Volder M.A."/>
            <person name="Degrossi J."/>
            <person name="Drevinek P."/>
            <person name="Galanternik L."/>
            <person name="Cardona S.T."/>
        </authorList>
    </citation>
    <scope>NUCLEOTIDE SEQUENCE [LARGE SCALE GENOMIC DNA]</scope>
    <source>
        <strain evidence="1 2">LMG 23361</strain>
    </source>
</reference>
<gene>
    <name evidence="1" type="ORF">WR31_32145</name>
</gene>
<protein>
    <submittedName>
        <fullName evidence="1">Uncharacterized protein</fullName>
    </submittedName>
</protein>
<sequence length="91" mass="9898">MHFDHAMFGGQCFQKAQHLAANATPHVGRTDEECVDLPVLDGKHTCADNPSFIDGNVEIAFDNARPFIGGHTIDPSRKSGIRIIPSACSMY</sequence>
<name>A0ABD4AKM7_9BURK</name>
<dbReference type="Proteomes" id="UP000034400">
    <property type="component" value="Unassembled WGS sequence"/>
</dbReference>
<accession>A0ABD4AKM7</accession>
<organism evidence="1 2">
    <name type="scientific">Burkholderia contaminans LMG 23361</name>
    <dbReference type="NCBI Taxonomy" id="1334628"/>
    <lineage>
        <taxon>Bacteria</taxon>
        <taxon>Pseudomonadati</taxon>
        <taxon>Pseudomonadota</taxon>
        <taxon>Betaproteobacteria</taxon>
        <taxon>Burkholderiales</taxon>
        <taxon>Burkholderiaceae</taxon>
        <taxon>Burkholderia</taxon>
        <taxon>Burkholderia cepacia complex</taxon>
    </lineage>
</organism>